<dbReference type="InterPro" id="IPR004447">
    <property type="entry name" value="Peptidase_S41A"/>
</dbReference>
<dbReference type="Gene3D" id="2.30.42.10">
    <property type="match status" value="1"/>
</dbReference>
<dbReference type="InterPro" id="IPR055210">
    <property type="entry name" value="CtpA/B_N"/>
</dbReference>
<evidence type="ECO:0000259" key="7">
    <source>
        <dbReference type="PROSITE" id="PS50106"/>
    </source>
</evidence>
<name>A0A3B1DVK0_9ZZZZ</name>
<comment type="similarity">
    <text evidence="1">Belongs to the peptidase S41A family.</text>
</comment>
<dbReference type="SUPFAM" id="SSF50156">
    <property type="entry name" value="PDZ domain-like"/>
    <property type="match status" value="1"/>
</dbReference>
<feature type="region of interest" description="Disordered" evidence="5">
    <location>
        <begin position="380"/>
        <end position="406"/>
    </location>
</feature>
<evidence type="ECO:0000256" key="6">
    <source>
        <dbReference type="SAM" id="Phobius"/>
    </source>
</evidence>
<dbReference type="PANTHER" id="PTHR32060">
    <property type="entry name" value="TAIL-SPECIFIC PROTEASE"/>
    <property type="match status" value="1"/>
</dbReference>
<evidence type="ECO:0000256" key="1">
    <source>
        <dbReference type="ARBA" id="ARBA00009179"/>
    </source>
</evidence>
<dbReference type="EC" id="3.4.21.102" evidence="8"/>
<evidence type="ECO:0000256" key="2">
    <source>
        <dbReference type="ARBA" id="ARBA00022670"/>
    </source>
</evidence>
<dbReference type="Pfam" id="PF22694">
    <property type="entry name" value="CtpB_N-like"/>
    <property type="match status" value="1"/>
</dbReference>
<dbReference type="GO" id="GO:0006508">
    <property type="term" value="P:proteolysis"/>
    <property type="evidence" value="ECO:0007669"/>
    <property type="project" value="UniProtKB-KW"/>
</dbReference>
<accession>A0A3B1DVK0</accession>
<evidence type="ECO:0000256" key="3">
    <source>
        <dbReference type="ARBA" id="ARBA00022801"/>
    </source>
</evidence>
<evidence type="ECO:0000313" key="8">
    <source>
        <dbReference type="EMBL" id="VAX32727.1"/>
    </source>
</evidence>
<dbReference type="GO" id="GO:0004252">
    <property type="term" value="F:serine-type endopeptidase activity"/>
    <property type="evidence" value="ECO:0007669"/>
    <property type="project" value="UniProtKB-EC"/>
</dbReference>
<dbReference type="GO" id="GO:0007165">
    <property type="term" value="P:signal transduction"/>
    <property type="evidence" value="ECO:0007669"/>
    <property type="project" value="TreeGrafter"/>
</dbReference>
<dbReference type="NCBIfam" id="TIGR00225">
    <property type="entry name" value="prc"/>
    <property type="match status" value="1"/>
</dbReference>
<reference evidence="8" key="1">
    <citation type="submission" date="2018-06" db="EMBL/GenBank/DDBJ databases">
        <authorList>
            <person name="Zhirakovskaya E."/>
        </authorList>
    </citation>
    <scope>NUCLEOTIDE SEQUENCE</scope>
</reference>
<keyword evidence="2 8" id="KW-0645">Protease</keyword>
<dbReference type="PROSITE" id="PS50106">
    <property type="entry name" value="PDZ"/>
    <property type="match status" value="1"/>
</dbReference>
<proteinExistence type="inferred from homology"/>
<dbReference type="FunFam" id="2.30.42.10:FF:000063">
    <property type="entry name" value="Peptidase, S41 family"/>
    <property type="match status" value="1"/>
</dbReference>
<dbReference type="Gene3D" id="3.90.226.10">
    <property type="entry name" value="2-enoyl-CoA Hydratase, Chain A, domain 1"/>
    <property type="match status" value="1"/>
</dbReference>
<keyword evidence="4" id="KW-0720">Serine protease</keyword>
<dbReference type="InterPro" id="IPR001478">
    <property type="entry name" value="PDZ"/>
</dbReference>
<dbReference type="CDD" id="cd07560">
    <property type="entry name" value="Peptidase_S41_CPP"/>
    <property type="match status" value="1"/>
</dbReference>
<feature type="transmembrane region" description="Helical" evidence="6">
    <location>
        <begin position="7"/>
        <end position="25"/>
    </location>
</feature>
<dbReference type="InterPro" id="IPR036034">
    <property type="entry name" value="PDZ_sf"/>
</dbReference>
<dbReference type="InterPro" id="IPR005151">
    <property type="entry name" value="Tail-specific_protease"/>
</dbReference>
<protein>
    <submittedName>
        <fullName evidence="8">Carboxyl-terminal protease</fullName>
        <ecNumber evidence="8">3.4.21.102</ecNumber>
    </submittedName>
</protein>
<dbReference type="EMBL" id="UOGI01000150">
    <property type="protein sequence ID" value="VAX32727.1"/>
    <property type="molecule type" value="Genomic_DNA"/>
</dbReference>
<dbReference type="SMART" id="SM00228">
    <property type="entry name" value="PDZ"/>
    <property type="match status" value="1"/>
</dbReference>
<dbReference type="InterPro" id="IPR041489">
    <property type="entry name" value="PDZ_6"/>
</dbReference>
<keyword evidence="3 8" id="KW-0378">Hydrolase</keyword>
<dbReference type="SUPFAM" id="SSF52096">
    <property type="entry name" value="ClpP/crotonase"/>
    <property type="match status" value="1"/>
</dbReference>
<dbReference type="Gene3D" id="3.30.750.44">
    <property type="match status" value="1"/>
</dbReference>
<dbReference type="GO" id="GO:0030288">
    <property type="term" value="C:outer membrane-bounded periplasmic space"/>
    <property type="evidence" value="ECO:0007669"/>
    <property type="project" value="TreeGrafter"/>
</dbReference>
<organism evidence="8">
    <name type="scientific">hydrothermal vent metagenome</name>
    <dbReference type="NCBI Taxonomy" id="652676"/>
    <lineage>
        <taxon>unclassified sequences</taxon>
        <taxon>metagenomes</taxon>
        <taxon>ecological metagenomes</taxon>
    </lineage>
</organism>
<dbReference type="AlphaFoldDB" id="A0A3B1DVK0"/>
<keyword evidence="6" id="KW-0812">Transmembrane</keyword>
<gene>
    <name evidence="8" type="ORF">MNBD_NITROSPIRAE03-1172</name>
</gene>
<keyword evidence="6" id="KW-1133">Transmembrane helix</keyword>
<dbReference type="PANTHER" id="PTHR32060:SF30">
    <property type="entry name" value="CARBOXY-TERMINAL PROCESSING PROTEASE CTPA"/>
    <property type="match status" value="1"/>
</dbReference>
<dbReference type="SMART" id="SM00245">
    <property type="entry name" value="TSPc"/>
    <property type="match status" value="1"/>
</dbReference>
<evidence type="ECO:0000256" key="4">
    <source>
        <dbReference type="ARBA" id="ARBA00022825"/>
    </source>
</evidence>
<dbReference type="InterPro" id="IPR029045">
    <property type="entry name" value="ClpP/crotonase-like_dom_sf"/>
</dbReference>
<sequence length="439" mass="48794">MKKRRRLAIFGWIVIVSLVIGGFLISEMPMKSAVADSQDYQDLRLFTEALTIIKNSYVEKVNTQDLIYGALKGMVGSLDPHSGFMPPEEYKEMQIDTRGEFGGLGIQIGVKKGMLTVIAPIEDTPAWKAGIKAGDKIIKVEGESTRDMTLFEAVKKMRGPKGTSVTITIVREGWKEPKDFTITRAVIKIKSVKYRVVDDGIGYIKINQFQERTASDLADALKNLSDKKIDSLVLDLRNNPGGLLKSAVDVTEQFLPPDKLVVYIKGRSVKKTEYMTTGNHPHYDLPMIVMVNHGSASASEIVAGALKDWKRAVLLGVKTFGKGSVQSVIPLSGGSGLRLTTAKYYTPKGISIQNEGIEPDIVVEVKPVDGEAYPVIREKDLEHHLKNEQRPEEKETKKEVKETEVAPLQVDEKNDVQLQQAIDLLKGWRVFRESSLDNK</sequence>
<keyword evidence="6" id="KW-0472">Membrane</keyword>
<evidence type="ECO:0000256" key="5">
    <source>
        <dbReference type="SAM" id="MobiDB-lite"/>
    </source>
</evidence>
<dbReference type="Pfam" id="PF03572">
    <property type="entry name" value="Peptidase_S41"/>
    <property type="match status" value="1"/>
</dbReference>
<dbReference type="FunFam" id="3.90.226.10:FF:000029">
    <property type="entry name" value="Peptidase, S41 family"/>
    <property type="match status" value="1"/>
</dbReference>
<feature type="domain" description="PDZ" evidence="7">
    <location>
        <begin position="90"/>
        <end position="158"/>
    </location>
</feature>
<dbReference type="CDD" id="cd06782">
    <property type="entry name" value="cpPDZ_CPP-like"/>
    <property type="match status" value="1"/>
</dbReference>
<dbReference type="Pfam" id="PF17820">
    <property type="entry name" value="PDZ_6"/>
    <property type="match status" value="1"/>
</dbReference>